<evidence type="ECO:0000313" key="2">
    <source>
        <dbReference type="Proteomes" id="UP000054538"/>
    </source>
</evidence>
<dbReference type="AlphaFoldDB" id="A0A0D0E8W4"/>
<name>A0A0D0E8W4_9AGAM</name>
<dbReference type="HOGENOM" id="CLU_2528162_0_0_1"/>
<protein>
    <submittedName>
        <fullName evidence="1">Unplaced genomic scaffold scaffold_55, whole genome shotgun sequence</fullName>
    </submittedName>
</protein>
<organism evidence="1 2">
    <name type="scientific">Paxillus rubicundulus Ve08.2h10</name>
    <dbReference type="NCBI Taxonomy" id="930991"/>
    <lineage>
        <taxon>Eukaryota</taxon>
        <taxon>Fungi</taxon>
        <taxon>Dikarya</taxon>
        <taxon>Basidiomycota</taxon>
        <taxon>Agaricomycotina</taxon>
        <taxon>Agaricomycetes</taxon>
        <taxon>Agaricomycetidae</taxon>
        <taxon>Boletales</taxon>
        <taxon>Paxilineae</taxon>
        <taxon>Paxillaceae</taxon>
        <taxon>Paxillus</taxon>
    </lineage>
</organism>
<dbReference type="EMBL" id="KN824877">
    <property type="protein sequence ID" value="KIK98869.1"/>
    <property type="molecule type" value="Genomic_DNA"/>
</dbReference>
<accession>A0A0D0E8W4</accession>
<sequence length="84" mass="9194">MYQRPSLRLPDGLQQIRLDCIMTSNSRNPLTIPPSSARAAAAPLAPLVGRCVISTERSTPSSSFSSSPLRRASRFSLLKFTSWS</sequence>
<keyword evidence="2" id="KW-1185">Reference proteome</keyword>
<dbReference type="InParanoid" id="A0A0D0E8W4"/>
<reference evidence="1 2" key="1">
    <citation type="submission" date="2014-04" db="EMBL/GenBank/DDBJ databases">
        <authorList>
            <consortium name="DOE Joint Genome Institute"/>
            <person name="Kuo A."/>
            <person name="Kohler A."/>
            <person name="Jargeat P."/>
            <person name="Nagy L.G."/>
            <person name="Floudas D."/>
            <person name="Copeland A."/>
            <person name="Barry K.W."/>
            <person name="Cichocki N."/>
            <person name="Veneault-Fourrey C."/>
            <person name="LaButti K."/>
            <person name="Lindquist E.A."/>
            <person name="Lipzen A."/>
            <person name="Lundell T."/>
            <person name="Morin E."/>
            <person name="Murat C."/>
            <person name="Sun H."/>
            <person name="Tunlid A."/>
            <person name="Henrissat B."/>
            <person name="Grigoriev I.V."/>
            <person name="Hibbett D.S."/>
            <person name="Martin F."/>
            <person name="Nordberg H.P."/>
            <person name="Cantor M.N."/>
            <person name="Hua S.X."/>
        </authorList>
    </citation>
    <scope>NUCLEOTIDE SEQUENCE [LARGE SCALE GENOMIC DNA]</scope>
    <source>
        <strain evidence="1 2">Ve08.2h10</strain>
    </source>
</reference>
<reference evidence="2" key="2">
    <citation type="submission" date="2015-01" db="EMBL/GenBank/DDBJ databases">
        <title>Evolutionary Origins and Diversification of the Mycorrhizal Mutualists.</title>
        <authorList>
            <consortium name="DOE Joint Genome Institute"/>
            <consortium name="Mycorrhizal Genomics Consortium"/>
            <person name="Kohler A."/>
            <person name="Kuo A."/>
            <person name="Nagy L.G."/>
            <person name="Floudas D."/>
            <person name="Copeland A."/>
            <person name="Barry K.W."/>
            <person name="Cichocki N."/>
            <person name="Veneault-Fourrey C."/>
            <person name="LaButti K."/>
            <person name="Lindquist E.A."/>
            <person name="Lipzen A."/>
            <person name="Lundell T."/>
            <person name="Morin E."/>
            <person name="Murat C."/>
            <person name="Riley R."/>
            <person name="Ohm R."/>
            <person name="Sun H."/>
            <person name="Tunlid A."/>
            <person name="Henrissat B."/>
            <person name="Grigoriev I.V."/>
            <person name="Hibbett D.S."/>
            <person name="Martin F."/>
        </authorList>
    </citation>
    <scope>NUCLEOTIDE SEQUENCE [LARGE SCALE GENOMIC DNA]</scope>
    <source>
        <strain evidence="2">Ve08.2h10</strain>
    </source>
</reference>
<proteinExistence type="predicted"/>
<evidence type="ECO:0000313" key="1">
    <source>
        <dbReference type="EMBL" id="KIK98869.1"/>
    </source>
</evidence>
<gene>
    <name evidence="1" type="ORF">PAXRUDRAFT_623067</name>
</gene>
<dbReference type="Proteomes" id="UP000054538">
    <property type="component" value="Unassembled WGS sequence"/>
</dbReference>